<dbReference type="Proteomes" id="UP000499080">
    <property type="component" value="Unassembled WGS sequence"/>
</dbReference>
<protein>
    <submittedName>
        <fullName evidence="1">Uncharacterized protein</fullName>
    </submittedName>
</protein>
<reference evidence="1 2" key="1">
    <citation type="journal article" date="2019" name="Sci. Rep.">
        <title>Orb-weaving spider Araneus ventricosus genome elucidates the spidroin gene catalogue.</title>
        <authorList>
            <person name="Kono N."/>
            <person name="Nakamura H."/>
            <person name="Ohtoshi R."/>
            <person name="Moran D.A.P."/>
            <person name="Shinohara A."/>
            <person name="Yoshida Y."/>
            <person name="Fujiwara M."/>
            <person name="Mori M."/>
            <person name="Tomita M."/>
            <person name="Arakawa K."/>
        </authorList>
    </citation>
    <scope>NUCLEOTIDE SEQUENCE [LARGE SCALE GENOMIC DNA]</scope>
</reference>
<dbReference type="EMBL" id="BGPR01010523">
    <property type="protein sequence ID" value="GBN46634.1"/>
    <property type="molecule type" value="Genomic_DNA"/>
</dbReference>
<gene>
    <name evidence="1" type="ORF">AVEN_51545_1</name>
</gene>
<sequence>MSEINLEEYLTADDNLMVFVGVTEDILSEIRDEMENDDNDDTDPSQSLLTSQEAFQSVQAQRVFFQAFHPQMMMQNLLVETSKK</sequence>
<keyword evidence="2" id="KW-1185">Reference proteome</keyword>
<proteinExistence type="predicted"/>
<comment type="caution">
    <text evidence="1">The sequence shown here is derived from an EMBL/GenBank/DDBJ whole genome shotgun (WGS) entry which is preliminary data.</text>
</comment>
<evidence type="ECO:0000313" key="1">
    <source>
        <dbReference type="EMBL" id="GBN46634.1"/>
    </source>
</evidence>
<organism evidence="1 2">
    <name type="scientific">Araneus ventricosus</name>
    <name type="common">Orbweaver spider</name>
    <name type="synonym">Epeira ventricosa</name>
    <dbReference type="NCBI Taxonomy" id="182803"/>
    <lineage>
        <taxon>Eukaryota</taxon>
        <taxon>Metazoa</taxon>
        <taxon>Ecdysozoa</taxon>
        <taxon>Arthropoda</taxon>
        <taxon>Chelicerata</taxon>
        <taxon>Arachnida</taxon>
        <taxon>Araneae</taxon>
        <taxon>Araneomorphae</taxon>
        <taxon>Entelegynae</taxon>
        <taxon>Araneoidea</taxon>
        <taxon>Araneidae</taxon>
        <taxon>Araneus</taxon>
    </lineage>
</organism>
<evidence type="ECO:0000313" key="2">
    <source>
        <dbReference type="Proteomes" id="UP000499080"/>
    </source>
</evidence>
<dbReference type="AlphaFoldDB" id="A0A4Y2P5G2"/>
<name>A0A4Y2P5G2_ARAVE</name>
<accession>A0A4Y2P5G2</accession>